<dbReference type="EnsemblProtists" id="EOD08307">
    <property type="protein sequence ID" value="EOD08307"/>
    <property type="gene ID" value="EMIHUDRAFT_459983"/>
</dbReference>
<proteinExistence type="predicted"/>
<dbReference type="KEGG" id="ehx:EMIHUDRAFT_451735"/>
<dbReference type="KEGG" id="ehx:EMIHUDRAFT_459983"/>
<feature type="transmembrane region" description="Helical" evidence="2">
    <location>
        <begin position="141"/>
        <end position="159"/>
    </location>
</feature>
<reference evidence="4" key="1">
    <citation type="journal article" date="2013" name="Nature">
        <title>Pan genome of the phytoplankton Emiliania underpins its global distribution.</title>
        <authorList>
            <person name="Read B.A."/>
            <person name="Kegel J."/>
            <person name="Klute M.J."/>
            <person name="Kuo A."/>
            <person name="Lefebvre S.C."/>
            <person name="Maumus F."/>
            <person name="Mayer C."/>
            <person name="Miller J."/>
            <person name="Monier A."/>
            <person name="Salamov A."/>
            <person name="Young J."/>
            <person name="Aguilar M."/>
            <person name="Claverie J.M."/>
            <person name="Frickenhaus S."/>
            <person name="Gonzalez K."/>
            <person name="Herman E.K."/>
            <person name="Lin Y.C."/>
            <person name="Napier J."/>
            <person name="Ogata H."/>
            <person name="Sarno A.F."/>
            <person name="Shmutz J."/>
            <person name="Schroeder D."/>
            <person name="de Vargas C."/>
            <person name="Verret F."/>
            <person name="von Dassow P."/>
            <person name="Valentin K."/>
            <person name="Van de Peer Y."/>
            <person name="Wheeler G."/>
            <person name="Dacks J.B."/>
            <person name="Delwiche C.F."/>
            <person name="Dyhrman S.T."/>
            <person name="Glockner G."/>
            <person name="John U."/>
            <person name="Richards T."/>
            <person name="Worden A.Z."/>
            <person name="Zhang X."/>
            <person name="Grigoriev I.V."/>
            <person name="Allen A.E."/>
            <person name="Bidle K."/>
            <person name="Borodovsky M."/>
            <person name="Bowler C."/>
            <person name="Brownlee C."/>
            <person name="Cock J.M."/>
            <person name="Elias M."/>
            <person name="Gladyshev V.N."/>
            <person name="Groth M."/>
            <person name="Guda C."/>
            <person name="Hadaegh A."/>
            <person name="Iglesias-Rodriguez M.D."/>
            <person name="Jenkins J."/>
            <person name="Jones B.M."/>
            <person name="Lawson T."/>
            <person name="Leese F."/>
            <person name="Lindquist E."/>
            <person name="Lobanov A."/>
            <person name="Lomsadze A."/>
            <person name="Malik S.B."/>
            <person name="Marsh M.E."/>
            <person name="Mackinder L."/>
            <person name="Mock T."/>
            <person name="Mueller-Roeber B."/>
            <person name="Pagarete A."/>
            <person name="Parker M."/>
            <person name="Probert I."/>
            <person name="Quesneville H."/>
            <person name="Raines C."/>
            <person name="Rensing S.A."/>
            <person name="Riano-Pachon D.M."/>
            <person name="Richier S."/>
            <person name="Rokitta S."/>
            <person name="Shiraiwa Y."/>
            <person name="Soanes D.M."/>
            <person name="van der Giezen M."/>
            <person name="Wahlund T.M."/>
            <person name="Williams B."/>
            <person name="Wilson W."/>
            <person name="Wolfe G."/>
            <person name="Wurch L.L."/>
        </authorList>
    </citation>
    <scope>NUCLEOTIDE SEQUENCE</scope>
</reference>
<dbReference type="PaxDb" id="2903-EOD08307"/>
<organism evidence="3 4">
    <name type="scientific">Emiliania huxleyi (strain CCMP1516)</name>
    <dbReference type="NCBI Taxonomy" id="280463"/>
    <lineage>
        <taxon>Eukaryota</taxon>
        <taxon>Haptista</taxon>
        <taxon>Haptophyta</taxon>
        <taxon>Prymnesiophyceae</taxon>
        <taxon>Isochrysidales</taxon>
        <taxon>Noelaerhabdaceae</taxon>
        <taxon>Emiliania</taxon>
    </lineage>
</organism>
<evidence type="ECO:0000256" key="1">
    <source>
        <dbReference type="SAM" id="Coils"/>
    </source>
</evidence>
<keyword evidence="2" id="KW-0472">Membrane</keyword>
<feature type="coiled-coil region" evidence="1">
    <location>
        <begin position="80"/>
        <end position="107"/>
    </location>
</feature>
<keyword evidence="2" id="KW-1133">Transmembrane helix</keyword>
<name>A0A0D3IAM2_EMIH1</name>
<dbReference type="EnsemblProtists" id="EOD15368">
    <property type="protein sequence ID" value="EOD15368"/>
    <property type="gene ID" value="EMIHUDRAFT_451735"/>
</dbReference>
<keyword evidence="4" id="KW-1185">Reference proteome</keyword>
<reference evidence="3" key="2">
    <citation type="submission" date="2024-10" db="UniProtKB">
        <authorList>
            <consortium name="EnsemblProtists"/>
        </authorList>
    </citation>
    <scope>IDENTIFICATION</scope>
</reference>
<evidence type="ECO:0000256" key="2">
    <source>
        <dbReference type="SAM" id="Phobius"/>
    </source>
</evidence>
<dbReference type="RefSeq" id="XP_005767797.1">
    <property type="nucleotide sequence ID" value="XM_005767740.1"/>
</dbReference>
<keyword evidence="1" id="KW-0175">Coiled coil</keyword>
<dbReference type="HOGENOM" id="CLU_1630118_0_0_1"/>
<dbReference type="AlphaFoldDB" id="A0A0D3IAM2"/>
<dbReference type="GeneID" id="17261514"/>
<sequence>MKVDALDDTEESRFRLIEAETQRVLSAVLEEMDASSDALRAQLEAKGASLADEETRRMLAKLEKSTSAVDQTLLATRRTVREEMATLRQLKTDYEKLQEEKAQGRKSGLLGAAVLLAGLGALSTGLTDLLRVATGASGGDVATQGAVEVVFGLVGVYIYQSRQ</sequence>
<feature type="transmembrane region" description="Helical" evidence="2">
    <location>
        <begin position="109"/>
        <end position="129"/>
    </location>
</feature>
<dbReference type="GeneID" id="17254462"/>
<protein>
    <submittedName>
        <fullName evidence="3">Uncharacterized protein</fullName>
    </submittedName>
</protein>
<dbReference type="RefSeq" id="XP_005760736.1">
    <property type="nucleotide sequence ID" value="XM_005760679.1"/>
</dbReference>
<evidence type="ECO:0000313" key="4">
    <source>
        <dbReference type="Proteomes" id="UP000013827"/>
    </source>
</evidence>
<evidence type="ECO:0000313" key="3">
    <source>
        <dbReference type="EnsemblProtists" id="EOD08307"/>
    </source>
</evidence>
<keyword evidence="2" id="KW-0812">Transmembrane</keyword>
<accession>A0A0D3IAM2</accession>
<dbReference type="Proteomes" id="UP000013827">
    <property type="component" value="Unassembled WGS sequence"/>
</dbReference>